<dbReference type="RefSeq" id="WP_280317186.1">
    <property type="nucleotide sequence ID" value="NZ_JARWQJ010000087.1"/>
</dbReference>
<feature type="transmembrane region" description="Helical" evidence="1">
    <location>
        <begin position="99"/>
        <end position="119"/>
    </location>
</feature>
<keyword evidence="1" id="KW-1133">Transmembrane helix</keyword>
<sequence>MTLSHLICQYCSHRNSGADSRCAHCGAPLSAAAHPGHAGHPGAPEHAEHPAGQQFSTMTGRLLNGAEHAAADVAKTAEGAGKEVASDAAKIITERLASMSWRTAVAILVAMVILAIVVMRSCSGSAPDLSSVGGLGGADGVLGGGSSSAEALPEPLRGAAKCRSADPSGASESCVVEANSALLSGGITGGRALTVSVQREQPNRVADTIARWRAAGATTVADGTVFAAVGPSSTVMYADSRSGLRLETGAFTDRSGARTFLQRSGLLR</sequence>
<protein>
    <submittedName>
        <fullName evidence="2">Uncharacterized protein</fullName>
    </submittedName>
</protein>
<dbReference type="Proteomes" id="UP000516173">
    <property type="component" value="Chromosome"/>
</dbReference>
<proteinExistence type="predicted"/>
<dbReference type="AlphaFoldDB" id="A0A7G1KVU9"/>
<evidence type="ECO:0000256" key="1">
    <source>
        <dbReference type="SAM" id="Phobius"/>
    </source>
</evidence>
<gene>
    <name evidence="2" type="ORF">NWFMUON74_50360</name>
</gene>
<keyword evidence="1" id="KW-0472">Membrane</keyword>
<accession>A0A7G1KVU9</accession>
<evidence type="ECO:0000313" key="2">
    <source>
        <dbReference type="EMBL" id="BCK57264.1"/>
    </source>
</evidence>
<reference evidence="2 3" key="1">
    <citation type="submission" date="2020-08" db="EMBL/GenBank/DDBJ databases">
        <title>Genome Sequencing of Nocardia wallacei strain FMUON74 and assembly.</title>
        <authorList>
            <person name="Toyokawa M."/>
            <person name="Uesaka K."/>
        </authorList>
    </citation>
    <scope>NUCLEOTIDE SEQUENCE [LARGE SCALE GENOMIC DNA]</scope>
    <source>
        <strain evidence="2 3">FMUON74</strain>
    </source>
</reference>
<keyword evidence="1" id="KW-0812">Transmembrane</keyword>
<evidence type="ECO:0000313" key="3">
    <source>
        <dbReference type="Proteomes" id="UP000516173"/>
    </source>
</evidence>
<name>A0A7G1KVU9_9NOCA</name>
<dbReference type="KEGG" id="nwl:NWFMUON74_50360"/>
<keyword evidence="3" id="KW-1185">Reference proteome</keyword>
<organism evidence="2 3">
    <name type="scientific">Nocardia wallacei</name>
    <dbReference type="NCBI Taxonomy" id="480035"/>
    <lineage>
        <taxon>Bacteria</taxon>
        <taxon>Bacillati</taxon>
        <taxon>Actinomycetota</taxon>
        <taxon>Actinomycetes</taxon>
        <taxon>Mycobacteriales</taxon>
        <taxon>Nocardiaceae</taxon>
        <taxon>Nocardia</taxon>
    </lineage>
</organism>
<dbReference type="EMBL" id="AP023396">
    <property type="protein sequence ID" value="BCK57264.1"/>
    <property type="molecule type" value="Genomic_DNA"/>
</dbReference>